<accession>A0ABP0YM81</accession>
<proteinExistence type="predicted"/>
<name>A0ABP0YM81_9ROSI</name>
<gene>
    <name evidence="1" type="ORF">CITCOLO1_LOCUS11656</name>
</gene>
<sequence>MMLYNLSPLHTASCTPRRSDLYHQLRAHLTHLLPAITCRCSNLHVAAARSTSHHSCLNLPPHIDLRIPCPDLHRPTRLRFVPPSRAPIHVTLLRFESQI</sequence>
<keyword evidence="2" id="KW-1185">Reference proteome</keyword>
<organism evidence="1 2">
    <name type="scientific">Citrullus colocynthis</name>
    <name type="common">colocynth</name>
    <dbReference type="NCBI Taxonomy" id="252529"/>
    <lineage>
        <taxon>Eukaryota</taxon>
        <taxon>Viridiplantae</taxon>
        <taxon>Streptophyta</taxon>
        <taxon>Embryophyta</taxon>
        <taxon>Tracheophyta</taxon>
        <taxon>Spermatophyta</taxon>
        <taxon>Magnoliopsida</taxon>
        <taxon>eudicotyledons</taxon>
        <taxon>Gunneridae</taxon>
        <taxon>Pentapetalae</taxon>
        <taxon>rosids</taxon>
        <taxon>fabids</taxon>
        <taxon>Cucurbitales</taxon>
        <taxon>Cucurbitaceae</taxon>
        <taxon>Benincaseae</taxon>
        <taxon>Citrullus</taxon>
    </lineage>
</organism>
<evidence type="ECO:0000313" key="1">
    <source>
        <dbReference type="EMBL" id="CAK9319642.1"/>
    </source>
</evidence>
<dbReference type="EMBL" id="OZ021738">
    <property type="protein sequence ID" value="CAK9319642.1"/>
    <property type="molecule type" value="Genomic_DNA"/>
</dbReference>
<protein>
    <submittedName>
        <fullName evidence="1">Uncharacterized protein</fullName>
    </submittedName>
</protein>
<evidence type="ECO:0000313" key="2">
    <source>
        <dbReference type="Proteomes" id="UP001642487"/>
    </source>
</evidence>
<reference evidence="1 2" key="1">
    <citation type="submission" date="2024-03" db="EMBL/GenBank/DDBJ databases">
        <authorList>
            <person name="Gkanogiannis A."/>
            <person name="Becerra Lopez-Lavalle L."/>
        </authorList>
    </citation>
    <scope>NUCLEOTIDE SEQUENCE [LARGE SCALE GENOMIC DNA]</scope>
</reference>
<dbReference type="Proteomes" id="UP001642487">
    <property type="component" value="Chromosome 4"/>
</dbReference>